<evidence type="ECO:0000256" key="5">
    <source>
        <dbReference type="ARBA" id="ARBA00022525"/>
    </source>
</evidence>
<dbReference type="PANTHER" id="PTHR11177:SF384">
    <property type="entry name" value="CHITINASE"/>
    <property type="match status" value="1"/>
</dbReference>
<evidence type="ECO:0000256" key="3">
    <source>
        <dbReference type="ARBA" id="ARBA00008682"/>
    </source>
</evidence>
<evidence type="ECO:0000256" key="13">
    <source>
        <dbReference type="SAM" id="SignalP"/>
    </source>
</evidence>
<dbReference type="PANTHER" id="PTHR11177">
    <property type="entry name" value="CHITINASE"/>
    <property type="match status" value="1"/>
</dbReference>
<gene>
    <name evidence="15" type="primary">CHT4_2</name>
    <name evidence="15" type="ORF">SBRCBS47491_006046</name>
</gene>
<keyword evidence="6 11" id="KW-0378">Hydrolase</keyword>
<organism evidence="15 16">
    <name type="scientific">Sporothrix bragantina</name>
    <dbReference type="NCBI Taxonomy" id="671064"/>
    <lineage>
        <taxon>Eukaryota</taxon>
        <taxon>Fungi</taxon>
        <taxon>Dikarya</taxon>
        <taxon>Ascomycota</taxon>
        <taxon>Pezizomycotina</taxon>
        <taxon>Sordariomycetes</taxon>
        <taxon>Sordariomycetidae</taxon>
        <taxon>Ophiostomatales</taxon>
        <taxon>Ophiostomataceae</taxon>
        <taxon>Sporothrix</taxon>
    </lineage>
</organism>
<evidence type="ECO:0000256" key="9">
    <source>
        <dbReference type="ARBA" id="ARBA00023295"/>
    </source>
</evidence>
<keyword evidence="9 11" id="KW-0326">Glycosidase</keyword>
<feature type="signal peptide" evidence="13">
    <location>
        <begin position="1"/>
        <end position="19"/>
    </location>
</feature>
<keyword evidence="10" id="KW-0624">Polysaccharide degradation</keyword>
<dbReference type="SMART" id="SM00636">
    <property type="entry name" value="Glyco_18"/>
    <property type="match status" value="1"/>
</dbReference>
<dbReference type="SUPFAM" id="SSF51445">
    <property type="entry name" value="(Trans)glycosidases"/>
    <property type="match status" value="1"/>
</dbReference>
<accession>A0ABP0C3Y7</accession>
<dbReference type="InterPro" id="IPR001223">
    <property type="entry name" value="Glyco_hydro18_cat"/>
</dbReference>
<evidence type="ECO:0000256" key="11">
    <source>
        <dbReference type="RuleBase" id="RU000489"/>
    </source>
</evidence>
<protein>
    <recommendedName>
        <fullName evidence="4">chitinase</fullName>
        <ecNumber evidence="4">3.2.1.14</ecNumber>
    </recommendedName>
</protein>
<dbReference type="EC" id="3.2.1.14" evidence="4"/>
<feature type="chain" id="PRO_5045234187" description="chitinase" evidence="13">
    <location>
        <begin position="20"/>
        <end position="444"/>
    </location>
</feature>
<dbReference type="InterPro" id="IPR011583">
    <property type="entry name" value="Chitinase_II/V-like_cat"/>
</dbReference>
<proteinExistence type="inferred from homology"/>
<keyword evidence="5" id="KW-0964">Secreted</keyword>
<evidence type="ECO:0000256" key="2">
    <source>
        <dbReference type="ARBA" id="ARBA00004613"/>
    </source>
</evidence>
<keyword evidence="16" id="KW-1185">Reference proteome</keyword>
<dbReference type="Proteomes" id="UP001642406">
    <property type="component" value="Unassembled WGS sequence"/>
</dbReference>
<evidence type="ECO:0000256" key="10">
    <source>
        <dbReference type="ARBA" id="ARBA00023326"/>
    </source>
</evidence>
<dbReference type="InterPro" id="IPR017853">
    <property type="entry name" value="GH"/>
</dbReference>
<evidence type="ECO:0000256" key="1">
    <source>
        <dbReference type="ARBA" id="ARBA00000822"/>
    </source>
</evidence>
<dbReference type="InterPro" id="IPR029070">
    <property type="entry name" value="Chitinase_insertion_sf"/>
</dbReference>
<dbReference type="Gene3D" id="3.10.50.10">
    <property type="match status" value="1"/>
</dbReference>
<feature type="compositionally biased region" description="Pro residues" evidence="12">
    <location>
        <begin position="72"/>
        <end position="81"/>
    </location>
</feature>
<feature type="region of interest" description="Disordered" evidence="12">
    <location>
        <begin position="64"/>
        <end position="87"/>
    </location>
</feature>
<evidence type="ECO:0000256" key="12">
    <source>
        <dbReference type="SAM" id="MobiDB-lite"/>
    </source>
</evidence>
<comment type="subcellular location">
    <subcellularLocation>
        <location evidence="2">Secreted</location>
    </subcellularLocation>
</comment>
<evidence type="ECO:0000256" key="7">
    <source>
        <dbReference type="ARBA" id="ARBA00023024"/>
    </source>
</evidence>
<dbReference type="InterPro" id="IPR050314">
    <property type="entry name" value="Glycosyl_Hydrlase_18"/>
</dbReference>
<comment type="catalytic activity">
    <reaction evidence="1">
        <text>Random endo-hydrolysis of N-acetyl-beta-D-glucosaminide (1-&gt;4)-beta-linkages in chitin and chitodextrins.</text>
        <dbReference type="EC" id="3.2.1.14"/>
    </reaction>
</comment>
<keyword evidence="8" id="KW-0119">Carbohydrate metabolism</keyword>
<dbReference type="SUPFAM" id="SSF54556">
    <property type="entry name" value="Chitinase insertion domain"/>
    <property type="match status" value="1"/>
</dbReference>
<name>A0ABP0C3Y7_9PEZI</name>
<dbReference type="PROSITE" id="PS01095">
    <property type="entry name" value="GH18_1"/>
    <property type="match status" value="1"/>
</dbReference>
<dbReference type="GO" id="GO:0008843">
    <property type="term" value="F:endochitinase activity"/>
    <property type="evidence" value="ECO:0007669"/>
    <property type="project" value="UniProtKB-EC"/>
</dbReference>
<dbReference type="EMBL" id="CAWUHC010000056">
    <property type="protein sequence ID" value="CAK7225905.1"/>
    <property type="molecule type" value="Genomic_DNA"/>
</dbReference>
<evidence type="ECO:0000256" key="6">
    <source>
        <dbReference type="ARBA" id="ARBA00022801"/>
    </source>
</evidence>
<sequence>MKSLSFAAISWLFATQVAAAPHLNGRAPGVGLSPNATTTRVRSACAARSPTASATLSIGTPGAAASISPSVPNSPSPPNNPGPAVNGLVSSLYYSNTPDGTVSEGNLQTDVQAKVGANLPSEAGKTNAYGRVQQVNLLKRANRHLKVLLSLGGWGAGTDFSSAASSEANRKRFASTAVKLVTDWGFDGVDIDWEYVETEADKANVILLLKATREAFDAYAAENAPGYHFLITYASPAGATQYKALDIAGMDPYIDTWNLMTYDYAGSWSEITTFQSNLYDSTHFKTVTSSDTIISYYLSQGIAPAKVHMGLPLYGHVFENTEGVGYKYNGTGPGEDGQAGLWWYKDLPKVGAVSTTDNKAVAAWTYDMNTNELVVYDSPESAWLKAGYIQQKGLGGAFFWEANQDRSDSRSLVYLVAKNFTKLDSSQNLINYPTSKYDNIRLGA</sequence>
<evidence type="ECO:0000259" key="14">
    <source>
        <dbReference type="PROSITE" id="PS51910"/>
    </source>
</evidence>
<feature type="domain" description="GH18" evidence="14">
    <location>
        <begin position="88"/>
        <end position="423"/>
    </location>
</feature>
<evidence type="ECO:0000313" key="16">
    <source>
        <dbReference type="Proteomes" id="UP001642406"/>
    </source>
</evidence>
<evidence type="ECO:0000256" key="4">
    <source>
        <dbReference type="ARBA" id="ARBA00012729"/>
    </source>
</evidence>
<keyword evidence="13" id="KW-0732">Signal</keyword>
<dbReference type="InterPro" id="IPR001579">
    <property type="entry name" value="Glyco_hydro_18_chit_AS"/>
</dbReference>
<dbReference type="PROSITE" id="PS51910">
    <property type="entry name" value="GH18_2"/>
    <property type="match status" value="1"/>
</dbReference>
<dbReference type="Gene3D" id="3.20.20.80">
    <property type="entry name" value="Glycosidases"/>
    <property type="match status" value="1"/>
</dbReference>
<evidence type="ECO:0000256" key="8">
    <source>
        <dbReference type="ARBA" id="ARBA00023277"/>
    </source>
</evidence>
<reference evidence="15 16" key="1">
    <citation type="submission" date="2024-01" db="EMBL/GenBank/DDBJ databases">
        <authorList>
            <person name="Allen C."/>
            <person name="Tagirdzhanova G."/>
        </authorList>
    </citation>
    <scope>NUCLEOTIDE SEQUENCE [LARGE SCALE GENOMIC DNA]</scope>
</reference>
<dbReference type="Pfam" id="PF00704">
    <property type="entry name" value="Glyco_hydro_18"/>
    <property type="match status" value="1"/>
</dbReference>
<evidence type="ECO:0000313" key="15">
    <source>
        <dbReference type="EMBL" id="CAK7225905.1"/>
    </source>
</evidence>
<keyword evidence="7" id="KW-0146">Chitin degradation</keyword>
<comment type="similarity">
    <text evidence="3">Belongs to the glycosyl hydrolase 18 family. Chitinase class V subfamily.</text>
</comment>
<comment type="caution">
    <text evidence="15">The sequence shown here is derived from an EMBL/GenBank/DDBJ whole genome shotgun (WGS) entry which is preliminary data.</text>
</comment>